<name>A0AAU8GWP6_9BACT</name>
<dbReference type="PANTHER" id="PTHR44591:SF25">
    <property type="entry name" value="CHEMOTAXIS TWO-COMPONENT RESPONSE REGULATOR"/>
    <property type="match status" value="1"/>
</dbReference>
<protein>
    <submittedName>
        <fullName evidence="4">Response regulator</fullName>
    </submittedName>
</protein>
<dbReference type="GO" id="GO:0000160">
    <property type="term" value="P:phosphorelay signal transduction system"/>
    <property type="evidence" value="ECO:0007669"/>
    <property type="project" value="InterPro"/>
</dbReference>
<reference evidence="4" key="1">
    <citation type="submission" date="2024-01" db="EMBL/GenBank/DDBJ databases">
        <title>The first autotrophic representatives of the genus Thermodesulfovibrio.</title>
        <authorList>
            <person name="Maltseva A.I."/>
            <person name="Elcheninov A.G."/>
            <person name="Kublanov I.V."/>
            <person name="Lebedinsky A.V."/>
            <person name="Frolov E.N."/>
        </authorList>
    </citation>
    <scope>NUCLEOTIDE SEQUENCE</scope>
    <source>
        <strain evidence="4">3907-1M</strain>
    </source>
</reference>
<dbReference type="EMBL" id="CP144373">
    <property type="protein sequence ID" value="XCH46771.1"/>
    <property type="molecule type" value="Genomic_DNA"/>
</dbReference>
<accession>A0AAU8GWP6</accession>
<dbReference type="SMART" id="SM00448">
    <property type="entry name" value="REC"/>
    <property type="match status" value="1"/>
</dbReference>
<organism evidence="4">
    <name type="scientific">Thermodesulfovibrio autotrophicus</name>
    <dbReference type="NCBI Taxonomy" id="3118333"/>
    <lineage>
        <taxon>Bacteria</taxon>
        <taxon>Pseudomonadati</taxon>
        <taxon>Nitrospirota</taxon>
        <taxon>Thermodesulfovibrionia</taxon>
        <taxon>Thermodesulfovibrionales</taxon>
        <taxon>Thermodesulfovibrionaceae</taxon>
        <taxon>Thermodesulfovibrio</taxon>
    </lineage>
</organism>
<dbReference type="AlphaFoldDB" id="A0AAU8GWP6"/>
<dbReference type="InterPro" id="IPR001789">
    <property type="entry name" value="Sig_transdc_resp-reg_receiver"/>
</dbReference>
<evidence type="ECO:0000256" key="1">
    <source>
        <dbReference type="ARBA" id="ARBA00022553"/>
    </source>
</evidence>
<feature type="domain" description="Response regulatory" evidence="3">
    <location>
        <begin position="4"/>
        <end position="119"/>
    </location>
</feature>
<proteinExistence type="predicted"/>
<evidence type="ECO:0000313" key="4">
    <source>
        <dbReference type="EMBL" id="XCH46771.1"/>
    </source>
</evidence>
<dbReference type="PROSITE" id="PS50110">
    <property type="entry name" value="RESPONSE_REGULATORY"/>
    <property type="match status" value="1"/>
</dbReference>
<dbReference type="SUPFAM" id="SSF52172">
    <property type="entry name" value="CheY-like"/>
    <property type="match status" value="1"/>
</dbReference>
<gene>
    <name evidence="4" type="ORF">V4D30_00495</name>
</gene>
<dbReference type="RefSeq" id="WP_353684294.1">
    <property type="nucleotide sequence ID" value="NZ_CP144373.1"/>
</dbReference>
<keyword evidence="1 2" id="KW-0597">Phosphoprotein</keyword>
<feature type="modified residue" description="4-aspartylphosphate" evidence="2">
    <location>
        <position position="54"/>
    </location>
</feature>
<evidence type="ECO:0000256" key="2">
    <source>
        <dbReference type="PROSITE-ProRule" id="PRU00169"/>
    </source>
</evidence>
<evidence type="ECO:0000259" key="3">
    <source>
        <dbReference type="PROSITE" id="PS50110"/>
    </source>
</evidence>
<dbReference type="KEGG" id="taut:V4D30_00495"/>
<sequence length="122" mass="13361">MSKTVLIVDDSATMIMSLKAALEMHGFKVETASNGQMALDKIKSGLKPNLIITDINMPVMDGLEFIRQVKPLLRFTPILILTTESEQKKREEAKKLGATGWLVKPISGTDLINVVKKVLPGA</sequence>
<dbReference type="InterPro" id="IPR011006">
    <property type="entry name" value="CheY-like_superfamily"/>
</dbReference>
<dbReference type="InterPro" id="IPR050595">
    <property type="entry name" value="Bact_response_regulator"/>
</dbReference>
<dbReference type="Pfam" id="PF00072">
    <property type="entry name" value="Response_reg"/>
    <property type="match status" value="1"/>
</dbReference>
<dbReference type="Gene3D" id="3.40.50.2300">
    <property type="match status" value="1"/>
</dbReference>
<dbReference type="PANTHER" id="PTHR44591">
    <property type="entry name" value="STRESS RESPONSE REGULATOR PROTEIN 1"/>
    <property type="match status" value="1"/>
</dbReference>